<name>A0ABW4R7J6_9RHOB</name>
<feature type="domain" description="N-acetyltransferase" evidence="3">
    <location>
        <begin position="1"/>
        <end position="137"/>
    </location>
</feature>
<evidence type="ECO:0000313" key="4">
    <source>
        <dbReference type="EMBL" id="MFD1882204.1"/>
    </source>
</evidence>
<gene>
    <name evidence="4" type="ORF">ACFSCT_10820</name>
</gene>
<dbReference type="RefSeq" id="WP_379142651.1">
    <property type="nucleotide sequence ID" value="NZ_JBHUEN010000031.1"/>
</dbReference>
<dbReference type="Gene3D" id="3.40.630.30">
    <property type="match status" value="1"/>
</dbReference>
<keyword evidence="5" id="KW-1185">Reference proteome</keyword>
<dbReference type="InterPro" id="IPR050832">
    <property type="entry name" value="Bact_Acetyltransf"/>
</dbReference>
<dbReference type="InterPro" id="IPR016181">
    <property type="entry name" value="Acyl_CoA_acyltransferase"/>
</dbReference>
<dbReference type="GO" id="GO:0016746">
    <property type="term" value="F:acyltransferase activity"/>
    <property type="evidence" value="ECO:0007669"/>
    <property type="project" value="UniProtKB-KW"/>
</dbReference>
<reference evidence="5" key="1">
    <citation type="journal article" date="2019" name="Int. J. Syst. Evol. Microbiol.">
        <title>The Global Catalogue of Microorganisms (GCM) 10K type strain sequencing project: providing services to taxonomists for standard genome sequencing and annotation.</title>
        <authorList>
            <consortium name="The Broad Institute Genomics Platform"/>
            <consortium name="The Broad Institute Genome Sequencing Center for Infectious Disease"/>
            <person name="Wu L."/>
            <person name="Ma J."/>
        </authorList>
    </citation>
    <scope>NUCLEOTIDE SEQUENCE [LARGE SCALE GENOMIC DNA]</scope>
    <source>
        <strain evidence="5">CCUG 56029</strain>
    </source>
</reference>
<dbReference type="EC" id="2.3.1.-" evidence="4"/>
<dbReference type="Proteomes" id="UP001597213">
    <property type="component" value="Unassembled WGS sequence"/>
</dbReference>
<dbReference type="InterPro" id="IPR000182">
    <property type="entry name" value="GNAT_dom"/>
</dbReference>
<dbReference type="SUPFAM" id="SSF55729">
    <property type="entry name" value="Acyl-CoA N-acyltransferases (Nat)"/>
    <property type="match status" value="1"/>
</dbReference>
<protein>
    <submittedName>
        <fullName evidence="4">GNAT family N-acetyltransferase</fullName>
        <ecNumber evidence="4">2.3.1.-</ecNumber>
    </submittedName>
</protein>
<keyword evidence="1 4" id="KW-0808">Transferase</keyword>
<proteinExistence type="predicted"/>
<dbReference type="PANTHER" id="PTHR43877">
    <property type="entry name" value="AMINOALKYLPHOSPHONATE N-ACETYLTRANSFERASE-RELATED-RELATED"/>
    <property type="match status" value="1"/>
</dbReference>
<comment type="caution">
    <text evidence="4">The sequence shown here is derived from an EMBL/GenBank/DDBJ whole genome shotgun (WGS) entry which is preliminary data.</text>
</comment>
<organism evidence="4 5">
    <name type="scientific">Paracoccus pacificus</name>
    <dbReference type="NCBI Taxonomy" id="1463598"/>
    <lineage>
        <taxon>Bacteria</taxon>
        <taxon>Pseudomonadati</taxon>
        <taxon>Pseudomonadota</taxon>
        <taxon>Alphaproteobacteria</taxon>
        <taxon>Rhodobacterales</taxon>
        <taxon>Paracoccaceae</taxon>
        <taxon>Paracoccus</taxon>
    </lineage>
</organism>
<dbReference type="PROSITE" id="PS51186">
    <property type="entry name" value="GNAT"/>
    <property type="match status" value="1"/>
</dbReference>
<evidence type="ECO:0000256" key="1">
    <source>
        <dbReference type="ARBA" id="ARBA00022679"/>
    </source>
</evidence>
<dbReference type="EMBL" id="JBHUEN010000031">
    <property type="protein sequence ID" value="MFD1882204.1"/>
    <property type="molecule type" value="Genomic_DNA"/>
</dbReference>
<evidence type="ECO:0000259" key="3">
    <source>
        <dbReference type="PROSITE" id="PS51186"/>
    </source>
</evidence>
<accession>A0ABW4R7J6</accession>
<evidence type="ECO:0000256" key="2">
    <source>
        <dbReference type="ARBA" id="ARBA00023315"/>
    </source>
</evidence>
<sequence>MTPARMAAIHAASFTNPRPWSEPEFAAFLATPGVFALSGRDGFLLGRTILDEAELLTLAVEPAARRAGTGGRLTQAFADAARGRGARRAFLEVAADNLAAQALYLANGWQVAGRRKGYYRLAGHPPLDAVLMNLTLGPGQESG</sequence>
<evidence type="ECO:0000313" key="5">
    <source>
        <dbReference type="Proteomes" id="UP001597213"/>
    </source>
</evidence>
<keyword evidence="2 4" id="KW-0012">Acyltransferase</keyword>
<dbReference type="Pfam" id="PF00583">
    <property type="entry name" value="Acetyltransf_1"/>
    <property type="match status" value="1"/>
</dbReference>